<accession>A0ACC5WH33</accession>
<keyword evidence="2" id="KW-1185">Reference proteome</keyword>
<dbReference type="EMBL" id="CM040457">
    <property type="protein sequence ID" value="MCI4377943.1"/>
    <property type="molecule type" value="Genomic_DNA"/>
</dbReference>
<reference evidence="1 2" key="1">
    <citation type="journal article" date="2022" name="bioRxiv">
        <title>An ancient truncated duplication of the anti-Mullerian hormone receptor type 2 gene is a potential conserved master sex determinant in the Pangasiidae catfish family.</title>
        <authorList>
            <person name="Wen M."/>
            <person name="Pan Q."/>
            <person name="Jouanno E."/>
            <person name="Montfort J."/>
            <person name="Zahm M."/>
            <person name="Cabau C."/>
            <person name="Klopp C."/>
            <person name="Iampietro C."/>
            <person name="Roques C."/>
            <person name="Bouchez O."/>
            <person name="Castinel A."/>
            <person name="Donnadieu C."/>
            <person name="Parrinello H."/>
            <person name="Poncet C."/>
            <person name="Belmonte E."/>
            <person name="Gautier V."/>
            <person name="Avarre J.-C."/>
            <person name="Dugue R."/>
            <person name="Gustiano R."/>
            <person name="Ha T.T.T."/>
            <person name="Campet M."/>
            <person name="Sriphairoj K."/>
            <person name="Ribolli J."/>
            <person name="de Almeida F.L."/>
            <person name="Desvignes T."/>
            <person name="Postlethwait J.H."/>
            <person name="Bucao C.F."/>
            <person name="Robinson-Rechavi M."/>
            <person name="Bobe J."/>
            <person name="Herpin A."/>
            <person name="Guiguen Y."/>
        </authorList>
    </citation>
    <scope>NUCLEOTIDE SEQUENCE [LARGE SCALE GENOMIC DNA]</scope>
    <source>
        <strain evidence="1">YG-Dec2019</strain>
    </source>
</reference>
<comment type="caution">
    <text evidence="1">The sequence shown here is derived from an EMBL/GenBank/DDBJ whole genome shotgun (WGS) entry which is preliminary data.</text>
</comment>
<name>A0ACC5WH33_PANGG</name>
<dbReference type="Proteomes" id="UP000829447">
    <property type="component" value="Linkage Group LG4"/>
</dbReference>
<proteinExistence type="predicted"/>
<sequence length="88" mass="9919">MILALKIRTVINVHMDQTLVWKSRRFHSLTLSLKDLIRPNCLVDLLEMLVVVACGCFVFEYEPLGVALAAAVGFFLQVVGTFHVDRSE</sequence>
<protein>
    <submittedName>
        <fullName evidence="1">Uncharacterized protein</fullName>
    </submittedName>
</protein>
<evidence type="ECO:0000313" key="2">
    <source>
        <dbReference type="Proteomes" id="UP000829447"/>
    </source>
</evidence>
<gene>
    <name evidence="1" type="ORF">PGIGA_G00209250</name>
</gene>
<organism evidence="1 2">
    <name type="scientific">Pangasianodon gigas</name>
    <name type="common">Mekong giant catfish</name>
    <name type="synonym">Pangasius gigas</name>
    <dbReference type="NCBI Taxonomy" id="30993"/>
    <lineage>
        <taxon>Eukaryota</taxon>
        <taxon>Metazoa</taxon>
        <taxon>Chordata</taxon>
        <taxon>Craniata</taxon>
        <taxon>Vertebrata</taxon>
        <taxon>Euteleostomi</taxon>
        <taxon>Actinopterygii</taxon>
        <taxon>Neopterygii</taxon>
        <taxon>Teleostei</taxon>
        <taxon>Ostariophysi</taxon>
        <taxon>Siluriformes</taxon>
        <taxon>Pangasiidae</taxon>
        <taxon>Pangasianodon</taxon>
    </lineage>
</organism>
<evidence type="ECO:0000313" key="1">
    <source>
        <dbReference type="EMBL" id="MCI4377943.1"/>
    </source>
</evidence>